<sequence>MHQVIAADSNLPDSLRPKASLKFERIFLEVNKTFDDNRLQAPLSKKFIDLKHGISKVVNRFHMRWQTKQWVVLKSLPGGQEQDPHHDFCQFDISKARKKYPKTIQAGLIVGLMPKTKLVVYPKCFSEADPYKRTEVEFGPGDFGGSARSTVSALKMRHFSALNMKHQACVHPAVSTSGSPPADTAPAVSPTTAPPLAPSAAETAAPHSLPSSGELGGQASALLTPPSAPRAGAESASVRSPTPVTAGSSTEPKDSAVGSTSPPLSSVSSAPTQPTSVSLGLRSGTGDSLSSPPEVSRCRKDVGAAWSCMTCLSR</sequence>
<dbReference type="EMBL" id="BSXT01019065">
    <property type="protein sequence ID" value="GMG17708.1"/>
    <property type="molecule type" value="Genomic_DNA"/>
</dbReference>
<organism evidence="2 3">
    <name type="scientific">Phytophthora fragariaefolia</name>
    <dbReference type="NCBI Taxonomy" id="1490495"/>
    <lineage>
        <taxon>Eukaryota</taxon>
        <taxon>Sar</taxon>
        <taxon>Stramenopiles</taxon>
        <taxon>Oomycota</taxon>
        <taxon>Peronosporomycetes</taxon>
        <taxon>Peronosporales</taxon>
        <taxon>Peronosporaceae</taxon>
        <taxon>Phytophthora</taxon>
    </lineage>
</organism>
<feature type="compositionally biased region" description="Polar residues" evidence="1">
    <location>
        <begin position="237"/>
        <end position="250"/>
    </location>
</feature>
<keyword evidence="3" id="KW-1185">Reference proteome</keyword>
<feature type="compositionally biased region" description="Low complexity" evidence="1">
    <location>
        <begin position="198"/>
        <end position="208"/>
    </location>
</feature>
<evidence type="ECO:0000313" key="2">
    <source>
        <dbReference type="EMBL" id="GMG17708.1"/>
    </source>
</evidence>
<reference evidence="2" key="1">
    <citation type="submission" date="2023-04" db="EMBL/GenBank/DDBJ databases">
        <title>Phytophthora fragariaefolia NBRC 109709.</title>
        <authorList>
            <person name="Ichikawa N."/>
            <person name="Sato H."/>
            <person name="Tonouchi N."/>
        </authorList>
    </citation>
    <scope>NUCLEOTIDE SEQUENCE</scope>
    <source>
        <strain evidence="2">NBRC 109709</strain>
    </source>
</reference>
<feature type="compositionally biased region" description="Low complexity" evidence="1">
    <location>
        <begin position="179"/>
        <end position="191"/>
    </location>
</feature>
<protein>
    <submittedName>
        <fullName evidence="2">Unnamed protein product</fullName>
    </submittedName>
</protein>
<gene>
    <name evidence="2" type="ORF">Pfra01_003032200</name>
</gene>
<dbReference type="OrthoDB" id="94601at2759"/>
<feature type="region of interest" description="Disordered" evidence="1">
    <location>
        <begin position="172"/>
        <end position="297"/>
    </location>
</feature>
<evidence type="ECO:0000256" key="1">
    <source>
        <dbReference type="SAM" id="MobiDB-lite"/>
    </source>
</evidence>
<dbReference type="AlphaFoldDB" id="A0A9W7DAW2"/>
<dbReference type="Proteomes" id="UP001165121">
    <property type="component" value="Unassembled WGS sequence"/>
</dbReference>
<evidence type="ECO:0000313" key="3">
    <source>
        <dbReference type="Proteomes" id="UP001165121"/>
    </source>
</evidence>
<comment type="caution">
    <text evidence="2">The sequence shown here is derived from an EMBL/GenBank/DDBJ whole genome shotgun (WGS) entry which is preliminary data.</text>
</comment>
<name>A0A9W7DAW2_9STRA</name>
<proteinExistence type="predicted"/>
<accession>A0A9W7DAW2</accession>
<feature type="compositionally biased region" description="Low complexity" evidence="1">
    <location>
        <begin position="259"/>
        <end position="271"/>
    </location>
</feature>